<dbReference type="GO" id="GO:0046872">
    <property type="term" value="F:metal ion binding"/>
    <property type="evidence" value="ECO:0007669"/>
    <property type="project" value="UniProtKB-KW"/>
</dbReference>
<keyword evidence="2 14" id="KW-0963">Cytoplasm</keyword>
<organism evidence="17 18">
    <name type="scientific">Methylobacterium haplocladii</name>
    <dbReference type="NCBI Taxonomy" id="1176176"/>
    <lineage>
        <taxon>Bacteria</taxon>
        <taxon>Pseudomonadati</taxon>
        <taxon>Pseudomonadota</taxon>
        <taxon>Alphaproteobacteria</taxon>
        <taxon>Hyphomicrobiales</taxon>
        <taxon>Methylobacteriaceae</taxon>
        <taxon>Methylobacterium</taxon>
    </lineage>
</organism>
<dbReference type="GO" id="GO:0043866">
    <property type="term" value="F:adenylyl-sulfate reductase (thioredoxin) activity"/>
    <property type="evidence" value="ECO:0007669"/>
    <property type="project" value="UniProtKB-EC"/>
</dbReference>
<dbReference type="CDD" id="cd23945">
    <property type="entry name" value="PAPS_reductase"/>
    <property type="match status" value="1"/>
</dbReference>
<dbReference type="OrthoDB" id="9794018at2"/>
<keyword evidence="5 14" id="KW-0408">Iron</keyword>
<dbReference type="Proteomes" id="UP000321258">
    <property type="component" value="Unassembled WGS sequence"/>
</dbReference>
<feature type="binding site" evidence="14">
    <location>
        <position position="122"/>
    </location>
    <ligand>
        <name>[4Fe-4S] cluster</name>
        <dbReference type="ChEBI" id="CHEBI:49883"/>
    </ligand>
</feature>
<evidence type="ECO:0000256" key="1">
    <source>
        <dbReference type="ARBA" id="ARBA00009732"/>
    </source>
</evidence>
<feature type="region of interest" description="Disordered" evidence="15">
    <location>
        <begin position="239"/>
        <end position="269"/>
    </location>
</feature>
<dbReference type="HAMAP" id="MF_00063">
    <property type="entry name" value="CysH"/>
    <property type="match status" value="1"/>
</dbReference>
<keyword evidence="18" id="KW-1185">Reference proteome</keyword>
<evidence type="ECO:0000259" key="16">
    <source>
        <dbReference type="Pfam" id="PF01507"/>
    </source>
</evidence>
<evidence type="ECO:0000313" key="18">
    <source>
        <dbReference type="Proteomes" id="UP000321258"/>
    </source>
</evidence>
<dbReference type="GO" id="GO:0005737">
    <property type="term" value="C:cytoplasm"/>
    <property type="evidence" value="ECO:0007669"/>
    <property type="project" value="UniProtKB-SubCell"/>
</dbReference>
<evidence type="ECO:0000256" key="8">
    <source>
        <dbReference type="ARBA" id="ARBA00024327"/>
    </source>
</evidence>
<evidence type="ECO:0000256" key="6">
    <source>
        <dbReference type="ARBA" id="ARBA00023014"/>
    </source>
</evidence>
<dbReference type="SUPFAM" id="SSF52402">
    <property type="entry name" value="Adenine nucleotide alpha hydrolases-like"/>
    <property type="match status" value="1"/>
</dbReference>
<feature type="domain" description="Phosphoadenosine phosphosulphate reductase" evidence="16">
    <location>
        <begin position="36"/>
        <end position="210"/>
    </location>
</feature>
<evidence type="ECO:0000256" key="9">
    <source>
        <dbReference type="ARBA" id="ARBA00024386"/>
    </source>
</evidence>
<dbReference type="GO" id="GO:0019379">
    <property type="term" value="P:sulfate assimilation, phosphoadenylyl sulfate reduction by phosphoadenylyl-sulfate reductase (thioredoxin)"/>
    <property type="evidence" value="ECO:0007669"/>
    <property type="project" value="UniProtKB-UniRule"/>
</dbReference>
<comment type="subcellular location">
    <subcellularLocation>
        <location evidence="14">Cytoplasm</location>
    </subcellularLocation>
</comment>
<evidence type="ECO:0000256" key="7">
    <source>
        <dbReference type="ARBA" id="ARBA00024298"/>
    </source>
</evidence>
<evidence type="ECO:0000256" key="2">
    <source>
        <dbReference type="ARBA" id="ARBA00022490"/>
    </source>
</evidence>
<comment type="function">
    <text evidence="7 14">Catalyzes the formation of sulfite from adenosine 5'-phosphosulfate (APS) using thioredoxin as an electron donor.</text>
</comment>
<dbReference type="InterPro" id="IPR002500">
    <property type="entry name" value="PAPS_reduct_dom"/>
</dbReference>
<evidence type="ECO:0000256" key="13">
    <source>
        <dbReference type="ARBA" id="ARBA00048441"/>
    </source>
</evidence>
<comment type="cofactor">
    <cofactor evidence="14">
        <name>[4Fe-4S] cluster</name>
        <dbReference type="ChEBI" id="CHEBI:49883"/>
    </cofactor>
    <text evidence="14">Binds 1 [4Fe-4S] cluster per subunit.</text>
</comment>
<dbReference type="Pfam" id="PF01507">
    <property type="entry name" value="PAPS_reduct"/>
    <property type="match status" value="1"/>
</dbReference>
<feature type="compositionally biased region" description="Basic and acidic residues" evidence="15">
    <location>
        <begin position="254"/>
        <end position="269"/>
    </location>
</feature>
<accession>A0A512ITH3</accession>
<protein>
    <recommendedName>
        <fullName evidence="10 14">Adenosine 5'-phosphosulfate reductase</fullName>
        <shortName evidence="14">APS reductase</shortName>
        <ecNumber evidence="9 14">1.8.4.10</ecNumber>
    </recommendedName>
    <alternativeName>
        <fullName evidence="12 14">5'-adenylylsulfate reductase</fullName>
    </alternativeName>
    <alternativeName>
        <fullName evidence="11 14">Thioredoxin-dependent 5'-adenylylsulfate reductase</fullName>
    </alternativeName>
</protein>
<dbReference type="NCBIfam" id="TIGR02055">
    <property type="entry name" value="APS_reductase"/>
    <property type="match status" value="1"/>
</dbReference>
<dbReference type="EC" id="1.8.4.10" evidence="9 14"/>
<keyword evidence="4 14" id="KW-0560">Oxidoreductase</keyword>
<comment type="catalytic activity">
    <reaction evidence="13 14">
        <text>[thioredoxin]-disulfide + sulfite + AMP + 2 H(+) = adenosine 5'-phosphosulfate + [thioredoxin]-dithiol</text>
        <dbReference type="Rhea" id="RHEA:21976"/>
        <dbReference type="Rhea" id="RHEA-COMP:10698"/>
        <dbReference type="Rhea" id="RHEA-COMP:10700"/>
        <dbReference type="ChEBI" id="CHEBI:15378"/>
        <dbReference type="ChEBI" id="CHEBI:17359"/>
        <dbReference type="ChEBI" id="CHEBI:29950"/>
        <dbReference type="ChEBI" id="CHEBI:50058"/>
        <dbReference type="ChEBI" id="CHEBI:58243"/>
        <dbReference type="ChEBI" id="CHEBI:456215"/>
        <dbReference type="EC" id="1.8.4.10"/>
    </reaction>
</comment>
<comment type="similarity">
    <text evidence="1 14">Belongs to the PAPS reductase family. CysH subfamily.</text>
</comment>
<comment type="pathway">
    <text evidence="8 14">Sulfur metabolism; hydrogen sulfide biosynthesis; sulfite from sulfate.</text>
</comment>
<feature type="compositionally biased region" description="Acidic residues" evidence="15">
    <location>
        <begin position="241"/>
        <end position="251"/>
    </location>
</feature>
<evidence type="ECO:0000256" key="5">
    <source>
        <dbReference type="ARBA" id="ARBA00023004"/>
    </source>
</evidence>
<gene>
    <name evidence="14" type="primary">cysH</name>
    <name evidence="17" type="ORF">MHA02_33850</name>
</gene>
<dbReference type="NCBIfam" id="NF002537">
    <property type="entry name" value="PRK02090.1"/>
    <property type="match status" value="1"/>
</dbReference>
<evidence type="ECO:0000256" key="15">
    <source>
        <dbReference type="SAM" id="MobiDB-lite"/>
    </source>
</evidence>
<dbReference type="EMBL" id="BJZT01000037">
    <property type="protein sequence ID" value="GEP00998.1"/>
    <property type="molecule type" value="Genomic_DNA"/>
</dbReference>
<proteinExistence type="inferred from homology"/>
<evidence type="ECO:0000256" key="10">
    <source>
        <dbReference type="ARBA" id="ARBA00029514"/>
    </source>
</evidence>
<sequence>MTVALAQQAERLAARMAGLDLIARIRLVEAELSGRLVFTTSLGIEDQVVTHAIAMAKGRTEIVTLDTGRLFPETYDVWAETESAYGIRIRAYAPERKAEEAFVAAEGINGFRHSVAARQACCGFRKVEPLGRALNQAAGWFTGLRAGQSANRADTPLAEADEDRGLIKINPLADWTRAQVDAFVKDQYVPYNALHDRGFPSIGCAPCTRAVKVGEDERAGRWWWEQESKKECGLHVHAPEADIEPGEEPAAFEEPARAATSRENRRELV</sequence>
<feature type="active site" description="Nucleophile; cysteine thiosulfonate intermediate" evidence="14">
    <location>
        <position position="232"/>
    </location>
</feature>
<evidence type="ECO:0000256" key="12">
    <source>
        <dbReference type="ARBA" id="ARBA00032041"/>
    </source>
</evidence>
<dbReference type="RefSeq" id="WP_147080812.1">
    <property type="nucleotide sequence ID" value="NZ_BJZT01000037.1"/>
</dbReference>
<dbReference type="Gene3D" id="3.40.50.620">
    <property type="entry name" value="HUPs"/>
    <property type="match status" value="1"/>
</dbReference>
<evidence type="ECO:0000256" key="3">
    <source>
        <dbReference type="ARBA" id="ARBA00022723"/>
    </source>
</evidence>
<dbReference type="GO" id="GO:0004604">
    <property type="term" value="F:phosphoadenylyl-sulfate reductase (thioredoxin) activity"/>
    <property type="evidence" value="ECO:0007669"/>
    <property type="project" value="UniProtKB-UniRule"/>
</dbReference>
<evidence type="ECO:0000256" key="4">
    <source>
        <dbReference type="ARBA" id="ARBA00023002"/>
    </source>
</evidence>
<keyword evidence="6 14" id="KW-0411">Iron-sulfur</keyword>
<dbReference type="AlphaFoldDB" id="A0A512ITH3"/>
<feature type="binding site" evidence="14">
    <location>
        <position position="204"/>
    </location>
    <ligand>
        <name>[4Fe-4S] cluster</name>
        <dbReference type="ChEBI" id="CHEBI:49883"/>
    </ligand>
</feature>
<reference evidence="17 18" key="1">
    <citation type="submission" date="2019-07" db="EMBL/GenBank/DDBJ databases">
        <title>Whole genome shotgun sequence of Methylobacterium haplocladii NBRC 107714.</title>
        <authorList>
            <person name="Hosoyama A."/>
            <person name="Uohara A."/>
            <person name="Ohji S."/>
            <person name="Ichikawa N."/>
        </authorList>
    </citation>
    <scope>NUCLEOTIDE SEQUENCE [LARGE SCALE GENOMIC DNA]</scope>
    <source>
        <strain evidence="17 18">NBRC 107714</strain>
    </source>
</reference>
<dbReference type="PANTHER" id="PTHR46482:SF9">
    <property type="entry name" value="5'-ADENYLYLSULFATE REDUCTASE 1, CHLOROPLASTIC"/>
    <property type="match status" value="1"/>
</dbReference>
<name>A0A512ITH3_9HYPH</name>
<evidence type="ECO:0000256" key="11">
    <source>
        <dbReference type="ARBA" id="ARBA00030894"/>
    </source>
</evidence>
<feature type="binding site" evidence="14">
    <location>
        <position position="121"/>
    </location>
    <ligand>
        <name>[4Fe-4S] cluster</name>
        <dbReference type="ChEBI" id="CHEBI:49883"/>
    </ligand>
</feature>
<evidence type="ECO:0000256" key="14">
    <source>
        <dbReference type="HAMAP-Rule" id="MF_00063"/>
    </source>
</evidence>
<feature type="binding site" evidence="14">
    <location>
        <position position="207"/>
    </location>
    <ligand>
        <name>[4Fe-4S] cluster</name>
        <dbReference type="ChEBI" id="CHEBI:49883"/>
    </ligand>
</feature>
<dbReference type="GO" id="GO:0051539">
    <property type="term" value="F:4 iron, 4 sulfur cluster binding"/>
    <property type="evidence" value="ECO:0007669"/>
    <property type="project" value="UniProtKB-UniRule"/>
</dbReference>
<dbReference type="GO" id="GO:0019344">
    <property type="term" value="P:cysteine biosynthetic process"/>
    <property type="evidence" value="ECO:0007669"/>
    <property type="project" value="InterPro"/>
</dbReference>
<dbReference type="GO" id="GO:0070814">
    <property type="term" value="P:hydrogen sulfide biosynthetic process"/>
    <property type="evidence" value="ECO:0007669"/>
    <property type="project" value="UniProtKB-UniRule"/>
</dbReference>
<dbReference type="PIRSF" id="PIRSF000857">
    <property type="entry name" value="PAPS_reductase"/>
    <property type="match status" value="1"/>
</dbReference>
<evidence type="ECO:0000313" key="17">
    <source>
        <dbReference type="EMBL" id="GEP00998.1"/>
    </source>
</evidence>
<dbReference type="InterPro" id="IPR011798">
    <property type="entry name" value="APS_reductase"/>
</dbReference>
<keyword evidence="3 14" id="KW-0479">Metal-binding</keyword>
<dbReference type="InterPro" id="IPR004511">
    <property type="entry name" value="PAPS/APS_Rdtase"/>
</dbReference>
<dbReference type="PANTHER" id="PTHR46482">
    <property type="entry name" value="5'-ADENYLYLSULFATE REDUCTASE 3, CHLOROPLASTIC"/>
    <property type="match status" value="1"/>
</dbReference>
<comment type="caution">
    <text evidence="17">The sequence shown here is derived from an EMBL/GenBank/DDBJ whole genome shotgun (WGS) entry which is preliminary data.</text>
</comment>
<dbReference type="InterPro" id="IPR014729">
    <property type="entry name" value="Rossmann-like_a/b/a_fold"/>
</dbReference>